<dbReference type="Proteomes" id="UP000692954">
    <property type="component" value="Unassembled WGS sequence"/>
</dbReference>
<dbReference type="AlphaFoldDB" id="A0A8S1LVW6"/>
<reference evidence="3" key="1">
    <citation type="submission" date="2021-01" db="EMBL/GenBank/DDBJ databases">
        <authorList>
            <consortium name="Genoscope - CEA"/>
            <person name="William W."/>
        </authorList>
    </citation>
    <scope>NUCLEOTIDE SEQUENCE</scope>
</reference>
<gene>
    <name evidence="3" type="ORF">PSON_ATCC_30995.1.T0280149</name>
</gene>
<evidence type="ECO:0000313" key="4">
    <source>
        <dbReference type="Proteomes" id="UP000692954"/>
    </source>
</evidence>
<accession>A0A8S1LVW6</accession>
<feature type="domain" description="Protein kinase" evidence="2">
    <location>
        <begin position="1"/>
        <end position="242"/>
    </location>
</feature>
<comment type="caution">
    <text evidence="3">The sequence shown here is derived from an EMBL/GenBank/DDBJ whole genome shotgun (WGS) entry which is preliminary data.</text>
</comment>
<dbReference type="GO" id="GO:0004672">
    <property type="term" value="F:protein kinase activity"/>
    <property type="evidence" value="ECO:0007669"/>
    <property type="project" value="InterPro"/>
</dbReference>
<sequence>MGADQSKLDYNYGQIIQTDNLCQKILQYDITAKDVFLQSLKQIPILKSFEEIDKITFCGSSNEIKAFFSYNQITLHQFVLTQEFTLKEIQIISIIRQLLSNMNQNKVQIHPKEILLPEYIMLDPELFLLKSDIQRIRQGYIKHQDYYIAPEVLTARCKSNITAQIFSLGLICIFIMTKLSPFDFNLYDTTHFQPQNLHKYIDKINSGIYSQLLKNLIIDMINVDPKLRINEEQIITRLDEVLMFHSQKTLKFQESINYQPDNSSKLKLDLNEELKQSQLSYNYKERPSEYQKQEKENKQTKRTANNSPQTNHKNQNKENIEVEFFTKKEKRINNYSFSACSSRSHIRGMSIKPAKKQQYLEKNSSNKQRWK</sequence>
<dbReference type="EMBL" id="CAJJDN010000028">
    <property type="protein sequence ID" value="CAD8071617.1"/>
    <property type="molecule type" value="Genomic_DNA"/>
</dbReference>
<feature type="compositionally biased region" description="Basic and acidic residues" evidence="1">
    <location>
        <begin position="283"/>
        <end position="299"/>
    </location>
</feature>
<dbReference type="GO" id="GO:0005524">
    <property type="term" value="F:ATP binding"/>
    <property type="evidence" value="ECO:0007669"/>
    <property type="project" value="InterPro"/>
</dbReference>
<proteinExistence type="predicted"/>
<keyword evidence="4" id="KW-1185">Reference proteome</keyword>
<feature type="compositionally biased region" description="Polar residues" evidence="1">
    <location>
        <begin position="360"/>
        <end position="371"/>
    </location>
</feature>
<feature type="region of interest" description="Disordered" evidence="1">
    <location>
        <begin position="281"/>
        <end position="319"/>
    </location>
</feature>
<feature type="region of interest" description="Disordered" evidence="1">
    <location>
        <begin position="342"/>
        <end position="371"/>
    </location>
</feature>
<evidence type="ECO:0000256" key="1">
    <source>
        <dbReference type="SAM" id="MobiDB-lite"/>
    </source>
</evidence>
<evidence type="ECO:0000313" key="3">
    <source>
        <dbReference type="EMBL" id="CAD8071617.1"/>
    </source>
</evidence>
<dbReference type="InterPro" id="IPR000719">
    <property type="entry name" value="Prot_kinase_dom"/>
</dbReference>
<feature type="compositionally biased region" description="Polar residues" evidence="1">
    <location>
        <begin position="302"/>
        <end position="313"/>
    </location>
</feature>
<name>A0A8S1LVW6_9CILI</name>
<dbReference type="PROSITE" id="PS50011">
    <property type="entry name" value="PROTEIN_KINASE_DOM"/>
    <property type="match status" value="1"/>
</dbReference>
<dbReference type="OrthoDB" id="297406at2759"/>
<organism evidence="3 4">
    <name type="scientific">Paramecium sonneborni</name>
    <dbReference type="NCBI Taxonomy" id="65129"/>
    <lineage>
        <taxon>Eukaryota</taxon>
        <taxon>Sar</taxon>
        <taxon>Alveolata</taxon>
        <taxon>Ciliophora</taxon>
        <taxon>Intramacronucleata</taxon>
        <taxon>Oligohymenophorea</taxon>
        <taxon>Peniculida</taxon>
        <taxon>Parameciidae</taxon>
        <taxon>Paramecium</taxon>
    </lineage>
</organism>
<evidence type="ECO:0000259" key="2">
    <source>
        <dbReference type="PROSITE" id="PS50011"/>
    </source>
</evidence>
<protein>
    <recommendedName>
        <fullName evidence="2">Protein kinase domain-containing protein</fullName>
    </recommendedName>
</protein>